<dbReference type="SUPFAM" id="SSF159275">
    <property type="entry name" value="PA1994-like"/>
    <property type="match status" value="1"/>
</dbReference>
<evidence type="ECO:0000313" key="2">
    <source>
        <dbReference type="EMBL" id="QKE63357.1"/>
    </source>
</evidence>
<dbReference type="KEGG" id="pcam:HNE05_08260"/>
<evidence type="ECO:0000313" key="3">
    <source>
        <dbReference type="Proteomes" id="UP000501379"/>
    </source>
</evidence>
<gene>
    <name evidence="2" type="ORF">HNE05_08260</name>
</gene>
<dbReference type="AlphaFoldDB" id="A0A6M8FET7"/>
<keyword evidence="3" id="KW-1185">Reference proteome</keyword>
<name>A0A6M8FET7_9GAMM</name>
<protein>
    <submittedName>
        <fullName evidence="2">Uncharacterized protein</fullName>
    </submittedName>
</protein>
<feature type="region of interest" description="Disordered" evidence="1">
    <location>
        <begin position="132"/>
        <end position="159"/>
    </location>
</feature>
<organism evidence="2 3">
    <name type="scientific">Aquipseudomonas campi</name>
    <dbReference type="NCBI Taxonomy" id="2731681"/>
    <lineage>
        <taxon>Bacteria</taxon>
        <taxon>Pseudomonadati</taxon>
        <taxon>Pseudomonadota</taxon>
        <taxon>Gammaproteobacteria</taxon>
        <taxon>Pseudomonadales</taxon>
        <taxon>Pseudomonadaceae</taxon>
        <taxon>Aquipseudomonas</taxon>
    </lineage>
</organism>
<dbReference type="EMBL" id="CP053697">
    <property type="protein sequence ID" value="QKE63357.1"/>
    <property type="molecule type" value="Genomic_DNA"/>
</dbReference>
<proteinExistence type="predicted"/>
<sequence>MQGRRDIDTLPTSVANSLPINRLHLCDGEYAGLRMLLITAQTLQISPCARQGAHRDLYESRKGTGFQAFLTATATACSSTIPNRSAPCRHQALSPSILLAALPHAESCTIAPLSRLRARFLDLIRDLHRQHHHAIRGQTPVRERFRQVRRRQPLRPDRG</sequence>
<reference evidence="2" key="1">
    <citation type="submission" date="2020-07" db="EMBL/GenBank/DDBJ databases">
        <title>Nitrate ammonifying Pseudomonas campi sp. nov. isolated from German agricultural grassland.</title>
        <authorList>
            <person name="Timsy T."/>
            <person name="Ulrich A."/>
            <person name="Spanner T."/>
            <person name="Foesel B."/>
            <person name="Kolb S."/>
            <person name="Horn M.A."/>
            <person name="Behrendt U."/>
        </authorList>
    </citation>
    <scope>NUCLEOTIDE SEQUENCE</scope>
    <source>
        <strain evidence="2">S1-A32-2</strain>
    </source>
</reference>
<accession>A0A6M8FET7</accession>
<evidence type="ECO:0000256" key="1">
    <source>
        <dbReference type="SAM" id="MobiDB-lite"/>
    </source>
</evidence>
<dbReference type="Proteomes" id="UP000501379">
    <property type="component" value="Chromosome"/>
</dbReference>